<evidence type="ECO:0000313" key="1">
    <source>
        <dbReference type="EMBL" id="AWB67436.1"/>
    </source>
</evidence>
<accession>A0A2S0VT90</accession>
<organism evidence="1 2">
    <name type="scientific">Saccharobesus litoralis</name>
    <dbReference type="NCBI Taxonomy" id="2172099"/>
    <lineage>
        <taxon>Bacteria</taxon>
        <taxon>Pseudomonadati</taxon>
        <taxon>Pseudomonadota</taxon>
        <taxon>Gammaproteobacteria</taxon>
        <taxon>Alteromonadales</taxon>
        <taxon>Alteromonadaceae</taxon>
        <taxon>Saccharobesus</taxon>
    </lineage>
</organism>
<dbReference type="EMBL" id="CP026604">
    <property type="protein sequence ID" value="AWB67436.1"/>
    <property type="molecule type" value="Genomic_DNA"/>
</dbReference>
<reference evidence="1 2" key="1">
    <citation type="submission" date="2018-01" db="EMBL/GenBank/DDBJ databases">
        <title>Genome sequence of a Cantenovulum-like bacteria.</title>
        <authorList>
            <person name="Tan W.R."/>
            <person name="Lau N.-S."/>
            <person name="Go F."/>
            <person name="Amirul A.-A.A."/>
        </authorList>
    </citation>
    <scope>NUCLEOTIDE SEQUENCE [LARGE SCALE GENOMIC DNA]</scope>
    <source>
        <strain evidence="1 2">CCB-QB4</strain>
    </source>
</reference>
<dbReference type="Proteomes" id="UP000244441">
    <property type="component" value="Chromosome"/>
</dbReference>
<gene>
    <name evidence="1" type="ORF">C2869_13740</name>
</gene>
<dbReference type="RefSeq" id="WP_108603483.1">
    <property type="nucleotide sequence ID" value="NZ_CP026604.1"/>
</dbReference>
<keyword evidence="2" id="KW-1185">Reference proteome</keyword>
<protein>
    <submittedName>
        <fullName evidence="1">DUF2750 domain-containing protein</fullName>
    </submittedName>
</protein>
<sequence length="122" mass="13700">MSQVEIIENEFCLQVAANQKLWTIQDEKGIPAPENSEKIRSMPFWSSHELAQAYISNASGYQAFQPLEIDWAVFAEKWAQGIHHDGLCVGLNWLAEQETNVDIEVAELVEKIKAAIKAKDAS</sequence>
<name>A0A2S0VT90_9ALTE</name>
<proteinExistence type="predicted"/>
<dbReference type="OrthoDB" id="2936081at2"/>
<evidence type="ECO:0000313" key="2">
    <source>
        <dbReference type="Proteomes" id="UP000244441"/>
    </source>
</evidence>
<dbReference type="InterPro" id="IPR021284">
    <property type="entry name" value="DUF2750"/>
</dbReference>
<dbReference type="AlphaFoldDB" id="A0A2S0VT90"/>
<dbReference type="Pfam" id="PF11042">
    <property type="entry name" value="DUF2750"/>
    <property type="match status" value="1"/>
</dbReference>
<dbReference type="KEGG" id="cate:C2869_13740"/>